<evidence type="ECO:0000313" key="9">
    <source>
        <dbReference type="Proteomes" id="UP000316609"/>
    </source>
</evidence>
<evidence type="ECO:0000256" key="4">
    <source>
        <dbReference type="ARBA" id="ARBA00022763"/>
    </source>
</evidence>
<sequence length="64" mass="7345">MLERLTIRDLAVVERAEVTFGPGLNAVTGETGAGKSLTWWWGSGPMPTWYVKARRRRWWRPSSI</sequence>
<reference evidence="8 9" key="1">
    <citation type="journal article" date="2019" name="Nat. Microbiol.">
        <title>Mediterranean grassland soil C-N compound turnover is dependent on rainfall and depth, and is mediated by genomically divergent microorganisms.</title>
        <authorList>
            <person name="Diamond S."/>
            <person name="Andeer P.F."/>
            <person name="Li Z."/>
            <person name="Crits-Christoph A."/>
            <person name="Burstein D."/>
            <person name="Anantharaman K."/>
            <person name="Lane K.R."/>
            <person name="Thomas B.C."/>
            <person name="Pan C."/>
            <person name="Northen T.R."/>
            <person name="Banfield J.F."/>
        </authorList>
    </citation>
    <scope>NUCLEOTIDE SEQUENCE [LARGE SCALE GENOMIC DNA]</scope>
    <source>
        <strain evidence="8">WS_8</strain>
    </source>
</reference>
<evidence type="ECO:0000256" key="1">
    <source>
        <dbReference type="ARBA" id="ARBA00009441"/>
    </source>
</evidence>
<proteinExistence type="inferred from homology"/>
<comment type="caution">
    <text evidence="8">The sequence shown here is derived from an EMBL/GenBank/DDBJ whole genome shotgun (WGS) entry which is preliminary data.</text>
</comment>
<dbReference type="Gene3D" id="3.40.50.300">
    <property type="entry name" value="P-loop containing nucleotide triphosphate hydrolases"/>
    <property type="match status" value="1"/>
</dbReference>
<dbReference type="EMBL" id="VBOY01000010">
    <property type="protein sequence ID" value="TMQ68409.1"/>
    <property type="molecule type" value="Genomic_DNA"/>
</dbReference>
<dbReference type="SUPFAM" id="SSF52540">
    <property type="entry name" value="P-loop containing nucleoside triphosphate hydrolases"/>
    <property type="match status" value="1"/>
</dbReference>
<dbReference type="GO" id="GO:0005524">
    <property type="term" value="F:ATP binding"/>
    <property type="evidence" value="ECO:0007669"/>
    <property type="project" value="UniProtKB-KW"/>
</dbReference>
<keyword evidence="6" id="KW-0234">DNA repair</keyword>
<gene>
    <name evidence="8" type="ORF">E6K78_01305</name>
</gene>
<keyword evidence="5" id="KW-0067">ATP-binding</keyword>
<dbReference type="InterPro" id="IPR027417">
    <property type="entry name" value="P-loop_NTPase"/>
</dbReference>
<keyword evidence="3" id="KW-0547">Nucleotide-binding</keyword>
<accession>A0A538TY12</accession>
<dbReference type="PANTHER" id="PTHR11059:SF0">
    <property type="entry name" value="DNA REPAIR PROTEIN RECN"/>
    <property type="match status" value="1"/>
</dbReference>
<dbReference type="PANTHER" id="PTHR11059">
    <property type="entry name" value="DNA REPAIR PROTEIN RECN"/>
    <property type="match status" value="1"/>
</dbReference>
<dbReference type="GO" id="GO:0006310">
    <property type="term" value="P:DNA recombination"/>
    <property type="evidence" value="ECO:0007669"/>
    <property type="project" value="InterPro"/>
</dbReference>
<evidence type="ECO:0000256" key="5">
    <source>
        <dbReference type="ARBA" id="ARBA00022840"/>
    </source>
</evidence>
<dbReference type="Proteomes" id="UP000316609">
    <property type="component" value="Unassembled WGS sequence"/>
</dbReference>
<dbReference type="GO" id="GO:0006281">
    <property type="term" value="P:DNA repair"/>
    <property type="evidence" value="ECO:0007669"/>
    <property type="project" value="UniProtKB-KW"/>
</dbReference>
<name>A0A538TY12_UNCEI</name>
<evidence type="ECO:0000256" key="2">
    <source>
        <dbReference type="ARBA" id="ARBA00021315"/>
    </source>
</evidence>
<comment type="similarity">
    <text evidence="1">Belongs to the RecN family.</text>
</comment>
<keyword evidence="4" id="KW-0227">DNA damage</keyword>
<organism evidence="8 9">
    <name type="scientific">Eiseniibacteriota bacterium</name>
    <dbReference type="NCBI Taxonomy" id="2212470"/>
    <lineage>
        <taxon>Bacteria</taxon>
        <taxon>Candidatus Eiseniibacteriota</taxon>
    </lineage>
</organism>
<evidence type="ECO:0000256" key="3">
    <source>
        <dbReference type="ARBA" id="ARBA00022741"/>
    </source>
</evidence>
<evidence type="ECO:0000313" key="8">
    <source>
        <dbReference type="EMBL" id="TMQ68409.1"/>
    </source>
</evidence>
<evidence type="ECO:0000256" key="6">
    <source>
        <dbReference type="ARBA" id="ARBA00023204"/>
    </source>
</evidence>
<protein>
    <recommendedName>
        <fullName evidence="2">DNA repair protein RecN</fullName>
    </recommendedName>
    <alternativeName>
        <fullName evidence="7">Recombination protein N</fullName>
    </alternativeName>
</protein>
<dbReference type="InterPro" id="IPR004604">
    <property type="entry name" value="DNA_recomb/repair_RecN"/>
</dbReference>
<evidence type="ECO:0000256" key="7">
    <source>
        <dbReference type="ARBA" id="ARBA00033408"/>
    </source>
</evidence>
<dbReference type="AlphaFoldDB" id="A0A538TY12"/>